<evidence type="ECO:0000256" key="7">
    <source>
        <dbReference type="ARBA" id="ARBA00022842"/>
    </source>
</evidence>
<dbReference type="PANTHER" id="PTHR30040">
    <property type="entry name" value="THIAMINE BIOSYNTHESIS LIPOPROTEIN APBE"/>
    <property type="match status" value="1"/>
</dbReference>
<gene>
    <name evidence="12" type="ORF">SFMTTN_1749</name>
</gene>
<sequence>MNAPLDAALLQSQPGVEHLRARPLLGTLVEIAATGASAEQVQAGIERAFQAVEMVHALMSYHAADSDVSRINRCAFERPLPVHEHTWRVLTAAREMAEASGGLFDISIAQTLTQLGFLPRHADFPRISGRGNWRHVALLPDNRVRLMRRLRIDLSGIAKGYAVDLAIKALMDSGISAGRVNAGGDLRLFGDATQTLHVRHPGAPTSIVPLVELRAGAAATSAGYYTQRRHRGRMITPLIHPHTRAACGVERSVTVLAQDCMTADALTKVVHADPAQAGAVLARFNARALMLEHDPVSGGCRIFDSAATGQPGCRARWGIANDSEQACDV</sequence>
<dbReference type="PANTHER" id="PTHR30040:SF2">
    <property type="entry name" value="FAD:PROTEIN FMN TRANSFERASE"/>
    <property type="match status" value="1"/>
</dbReference>
<dbReference type="SUPFAM" id="SSF143631">
    <property type="entry name" value="ApbE-like"/>
    <property type="match status" value="1"/>
</dbReference>
<dbReference type="Proteomes" id="UP000286806">
    <property type="component" value="Unassembled WGS sequence"/>
</dbReference>
<dbReference type="GO" id="GO:0016740">
    <property type="term" value="F:transferase activity"/>
    <property type="evidence" value="ECO:0007669"/>
    <property type="project" value="UniProtKB-UniRule"/>
</dbReference>
<comment type="cofactor">
    <cofactor evidence="11">
        <name>Mg(2+)</name>
        <dbReference type="ChEBI" id="CHEBI:18420"/>
    </cofactor>
    <cofactor evidence="11">
        <name>Mn(2+)</name>
        <dbReference type="ChEBI" id="CHEBI:29035"/>
    </cofactor>
    <text evidence="11">Magnesium. Can also use manganese.</text>
</comment>
<evidence type="ECO:0000256" key="11">
    <source>
        <dbReference type="PIRSR" id="PIRSR006268-2"/>
    </source>
</evidence>
<evidence type="ECO:0000256" key="10">
    <source>
        <dbReference type="PIRNR" id="PIRNR006268"/>
    </source>
</evidence>
<protein>
    <recommendedName>
        <fullName evidence="2 10">FAD:protein FMN transferase</fullName>
        <ecNumber evidence="1 10">2.7.1.180</ecNumber>
    </recommendedName>
    <alternativeName>
        <fullName evidence="8 10">Flavin transferase</fullName>
    </alternativeName>
</protein>
<keyword evidence="5 10" id="KW-0479">Metal-binding</keyword>
<evidence type="ECO:0000256" key="4">
    <source>
        <dbReference type="ARBA" id="ARBA00022679"/>
    </source>
</evidence>
<evidence type="ECO:0000256" key="2">
    <source>
        <dbReference type="ARBA" id="ARBA00016337"/>
    </source>
</evidence>
<keyword evidence="13" id="KW-1185">Reference proteome</keyword>
<feature type="binding site" evidence="11">
    <location>
        <position position="264"/>
    </location>
    <ligand>
        <name>Mg(2+)</name>
        <dbReference type="ChEBI" id="CHEBI:18420"/>
    </ligand>
</feature>
<dbReference type="AlphaFoldDB" id="A0A401JE40"/>
<reference evidence="12 13" key="1">
    <citation type="journal article" date="2019" name="Front. Microbiol.">
        <title>Genomes of Neutrophilic Sulfur-Oxidizing Chemolithoautotrophs Representing 9 Proteobacterial Species From 8 Genera.</title>
        <authorList>
            <person name="Watanabe T."/>
            <person name="Kojima H."/>
            <person name="Umezawa K."/>
            <person name="Hori C."/>
            <person name="Takasuka T.E."/>
            <person name="Kato Y."/>
            <person name="Fukui M."/>
        </authorList>
    </citation>
    <scope>NUCLEOTIDE SEQUENCE [LARGE SCALE GENOMIC DNA]</scope>
    <source>
        <strain evidence="12 13">TTN</strain>
    </source>
</reference>
<dbReference type="InterPro" id="IPR024932">
    <property type="entry name" value="ApbE"/>
</dbReference>
<keyword evidence="12" id="KW-0449">Lipoprotein</keyword>
<evidence type="ECO:0000313" key="13">
    <source>
        <dbReference type="Proteomes" id="UP000286806"/>
    </source>
</evidence>
<dbReference type="RefSeq" id="WP_223247753.1">
    <property type="nucleotide sequence ID" value="NZ_BGOW01000015.1"/>
</dbReference>
<organism evidence="12 13">
    <name type="scientific">Sulfuriferula multivorans</name>
    <dbReference type="NCBI Taxonomy" id="1559896"/>
    <lineage>
        <taxon>Bacteria</taxon>
        <taxon>Pseudomonadati</taxon>
        <taxon>Pseudomonadota</taxon>
        <taxon>Betaproteobacteria</taxon>
        <taxon>Nitrosomonadales</taxon>
        <taxon>Sulfuricellaceae</taxon>
        <taxon>Sulfuriferula</taxon>
    </lineage>
</organism>
<keyword evidence="6 10" id="KW-0274">FAD</keyword>
<comment type="catalytic activity">
    <reaction evidence="9 10">
        <text>L-threonyl-[protein] + FAD = FMN-L-threonyl-[protein] + AMP + H(+)</text>
        <dbReference type="Rhea" id="RHEA:36847"/>
        <dbReference type="Rhea" id="RHEA-COMP:11060"/>
        <dbReference type="Rhea" id="RHEA-COMP:11061"/>
        <dbReference type="ChEBI" id="CHEBI:15378"/>
        <dbReference type="ChEBI" id="CHEBI:30013"/>
        <dbReference type="ChEBI" id="CHEBI:57692"/>
        <dbReference type="ChEBI" id="CHEBI:74257"/>
        <dbReference type="ChEBI" id="CHEBI:456215"/>
        <dbReference type="EC" id="2.7.1.180"/>
    </reaction>
</comment>
<dbReference type="Gene3D" id="3.10.520.10">
    <property type="entry name" value="ApbE-like domains"/>
    <property type="match status" value="1"/>
</dbReference>
<evidence type="ECO:0000256" key="1">
    <source>
        <dbReference type="ARBA" id="ARBA00011955"/>
    </source>
</evidence>
<keyword evidence="7 10" id="KW-0460">Magnesium</keyword>
<comment type="caution">
    <text evidence="12">The sequence shown here is derived from an EMBL/GenBank/DDBJ whole genome shotgun (WGS) entry which is preliminary data.</text>
</comment>
<evidence type="ECO:0000256" key="6">
    <source>
        <dbReference type="ARBA" id="ARBA00022827"/>
    </source>
</evidence>
<accession>A0A401JE40</accession>
<dbReference type="EC" id="2.7.1.180" evidence="1 10"/>
<dbReference type="GO" id="GO:0046872">
    <property type="term" value="F:metal ion binding"/>
    <property type="evidence" value="ECO:0007669"/>
    <property type="project" value="UniProtKB-UniRule"/>
</dbReference>
<keyword evidence="3 10" id="KW-0285">Flavoprotein</keyword>
<name>A0A401JE40_9PROT</name>
<dbReference type="InterPro" id="IPR003374">
    <property type="entry name" value="ApbE-like_sf"/>
</dbReference>
<evidence type="ECO:0000256" key="3">
    <source>
        <dbReference type="ARBA" id="ARBA00022630"/>
    </source>
</evidence>
<evidence type="ECO:0000256" key="9">
    <source>
        <dbReference type="ARBA" id="ARBA00048540"/>
    </source>
</evidence>
<feature type="binding site" evidence="11">
    <location>
        <position position="156"/>
    </location>
    <ligand>
        <name>Mg(2+)</name>
        <dbReference type="ChEBI" id="CHEBI:18420"/>
    </ligand>
</feature>
<evidence type="ECO:0000256" key="5">
    <source>
        <dbReference type="ARBA" id="ARBA00022723"/>
    </source>
</evidence>
<evidence type="ECO:0000256" key="8">
    <source>
        <dbReference type="ARBA" id="ARBA00031306"/>
    </source>
</evidence>
<dbReference type="Pfam" id="PF02424">
    <property type="entry name" value="ApbE"/>
    <property type="match status" value="1"/>
</dbReference>
<comment type="similarity">
    <text evidence="10">Belongs to the ApbE family.</text>
</comment>
<evidence type="ECO:0000313" key="12">
    <source>
        <dbReference type="EMBL" id="GBL45938.1"/>
    </source>
</evidence>
<proteinExistence type="inferred from homology"/>
<keyword evidence="4 10" id="KW-0808">Transferase</keyword>
<dbReference type="PIRSF" id="PIRSF006268">
    <property type="entry name" value="ApbE"/>
    <property type="match status" value="1"/>
</dbReference>
<dbReference type="EMBL" id="BGOW01000015">
    <property type="protein sequence ID" value="GBL45938.1"/>
    <property type="molecule type" value="Genomic_DNA"/>
</dbReference>